<dbReference type="InterPro" id="IPR036188">
    <property type="entry name" value="FAD/NAD-bd_sf"/>
</dbReference>
<dbReference type="EMBL" id="JBHSCW010000002">
    <property type="protein sequence ID" value="MFC4350726.1"/>
    <property type="molecule type" value="Genomic_DNA"/>
</dbReference>
<reference evidence="4" key="1">
    <citation type="journal article" date="2019" name="Int. J. Syst. Evol. Microbiol.">
        <title>The Global Catalogue of Microorganisms (GCM) 10K type strain sequencing project: providing services to taxonomists for standard genome sequencing and annotation.</title>
        <authorList>
            <consortium name="The Broad Institute Genomics Platform"/>
            <consortium name="The Broad Institute Genome Sequencing Center for Infectious Disease"/>
            <person name="Wu L."/>
            <person name="Ma J."/>
        </authorList>
    </citation>
    <scope>NUCLEOTIDE SEQUENCE [LARGE SCALE GENOMIC DNA]</scope>
    <source>
        <strain evidence="4">CECT 8472</strain>
    </source>
</reference>
<dbReference type="Pfam" id="PF01266">
    <property type="entry name" value="DAO"/>
    <property type="match status" value="1"/>
</dbReference>
<dbReference type="SUPFAM" id="SSF51905">
    <property type="entry name" value="FAD/NAD(P)-binding domain"/>
    <property type="match status" value="1"/>
</dbReference>
<dbReference type="PANTHER" id="PTHR13847">
    <property type="entry name" value="SARCOSINE DEHYDROGENASE-RELATED"/>
    <property type="match status" value="1"/>
</dbReference>
<organism evidence="3 4">
    <name type="scientific">Fodinicurvata halophila</name>
    <dbReference type="NCBI Taxonomy" id="1419723"/>
    <lineage>
        <taxon>Bacteria</taxon>
        <taxon>Pseudomonadati</taxon>
        <taxon>Pseudomonadota</taxon>
        <taxon>Alphaproteobacteria</taxon>
        <taxon>Rhodospirillales</taxon>
        <taxon>Rhodovibrionaceae</taxon>
        <taxon>Fodinicurvata</taxon>
    </lineage>
</organism>
<dbReference type="PROSITE" id="PS51257">
    <property type="entry name" value="PROKAR_LIPOPROTEIN"/>
    <property type="match status" value="1"/>
</dbReference>
<accession>A0ABV8UIR5</accession>
<sequence length="397" mass="42390">MMDLDRTPLQSGYDVAVIGGGTAGCSAALFLALRGLAVVLFERHQCGSQASGVNYGGVRQHGRHRAEIPLSIKARTIWDELPDLIGHDCEFDASGHVKLARTQDDMGELEAWARVARDFGLEVELVTGNQLRDRFDYLGSSLAGASIMPQDGQANPRLVAPHFARAAESAGADIREGVDVAAAEREGTNFRIELSDGRTAFADVLVNTAGAWGYEVAASFGESVAEAPLSPNMLVTEPLPYRIKCSFGMCGGDIYARQIPRGNVIFGGGTRAITDFEKNRTRPRTSSSQLATRNLIHAMPFLAEARIIRSWSGIDGLMPDKIPVVGPSSTTAGLFHAFGFSGHGFQLGPAIGAVLGDLILDGRTDTSIEELSITRFTQDGAGVRTTSNQLNPSEQGE</sequence>
<keyword evidence="1 3" id="KW-0560">Oxidoreductase</keyword>
<dbReference type="InterPro" id="IPR006076">
    <property type="entry name" value="FAD-dep_OxRdtase"/>
</dbReference>
<dbReference type="RefSeq" id="WP_382421071.1">
    <property type="nucleotide sequence ID" value="NZ_JBHSCW010000002.1"/>
</dbReference>
<protein>
    <submittedName>
        <fullName evidence="3">NAD(P)/FAD-dependent oxidoreductase</fullName>
        <ecNumber evidence="3">1.-.-.-</ecNumber>
    </submittedName>
</protein>
<dbReference type="PANTHER" id="PTHR13847:SF287">
    <property type="entry name" value="FAD-DEPENDENT OXIDOREDUCTASE DOMAIN-CONTAINING PROTEIN 1"/>
    <property type="match status" value="1"/>
</dbReference>
<dbReference type="EC" id="1.-.-.-" evidence="3"/>
<evidence type="ECO:0000256" key="1">
    <source>
        <dbReference type="ARBA" id="ARBA00023002"/>
    </source>
</evidence>
<gene>
    <name evidence="3" type="ORF">ACFOW6_04125</name>
</gene>
<comment type="caution">
    <text evidence="3">The sequence shown here is derived from an EMBL/GenBank/DDBJ whole genome shotgun (WGS) entry which is preliminary data.</text>
</comment>
<name>A0ABV8UIR5_9PROT</name>
<feature type="domain" description="FAD dependent oxidoreductase" evidence="2">
    <location>
        <begin position="14"/>
        <end position="358"/>
    </location>
</feature>
<proteinExistence type="predicted"/>
<evidence type="ECO:0000313" key="4">
    <source>
        <dbReference type="Proteomes" id="UP001595799"/>
    </source>
</evidence>
<dbReference type="Gene3D" id="3.30.9.10">
    <property type="entry name" value="D-Amino Acid Oxidase, subunit A, domain 2"/>
    <property type="match status" value="1"/>
</dbReference>
<keyword evidence="4" id="KW-1185">Reference proteome</keyword>
<dbReference type="GO" id="GO:0016491">
    <property type="term" value="F:oxidoreductase activity"/>
    <property type="evidence" value="ECO:0007669"/>
    <property type="project" value="UniProtKB-KW"/>
</dbReference>
<evidence type="ECO:0000313" key="3">
    <source>
        <dbReference type="EMBL" id="MFC4350726.1"/>
    </source>
</evidence>
<evidence type="ECO:0000259" key="2">
    <source>
        <dbReference type="Pfam" id="PF01266"/>
    </source>
</evidence>
<dbReference type="Proteomes" id="UP001595799">
    <property type="component" value="Unassembled WGS sequence"/>
</dbReference>
<dbReference type="Gene3D" id="3.50.50.60">
    <property type="entry name" value="FAD/NAD(P)-binding domain"/>
    <property type="match status" value="1"/>
</dbReference>